<reference evidence="1" key="1">
    <citation type="submission" date="2022-10" db="EMBL/GenBank/DDBJ databases">
        <title>Tapping the CABI collections for fungal endophytes: first genome assemblies for Collariella, Neodidymelliopsis, Ascochyta clinopodiicola, Didymella pomorum, Didymosphaeria variabile, Neocosmospora piperis and Neocucurbitaria cava.</title>
        <authorList>
            <person name="Hill R."/>
        </authorList>
    </citation>
    <scope>NUCLEOTIDE SEQUENCE</scope>
    <source>
        <strain evidence="1">IMI 355091</strain>
    </source>
</reference>
<organism evidence="1 2">
    <name type="scientific">Didymella pomorum</name>
    <dbReference type="NCBI Taxonomy" id="749634"/>
    <lineage>
        <taxon>Eukaryota</taxon>
        <taxon>Fungi</taxon>
        <taxon>Dikarya</taxon>
        <taxon>Ascomycota</taxon>
        <taxon>Pezizomycotina</taxon>
        <taxon>Dothideomycetes</taxon>
        <taxon>Pleosporomycetidae</taxon>
        <taxon>Pleosporales</taxon>
        <taxon>Pleosporineae</taxon>
        <taxon>Didymellaceae</taxon>
        <taxon>Didymella</taxon>
    </lineage>
</organism>
<accession>A0A9W8Z2F5</accession>
<keyword evidence="2" id="KW-1185">Reference proteome</keyword>
<protein>
    <recommendedName>
        <fullName evidence="3">AB hydrolase-1 domain-containing protein</fullName>
    </recommendedName>
</protein>
<comment type="caution">
    <text evidence="1">The sequence shown here is derived from an EMBL/GenBank/DDBJ whole genome shotgun (WGS) entry which is preliminary data.</text>
</comment>
<evidence type="ECO:0000313" key="2">
    <source>
        <dbReference type="Proteomes" id="UP001140510"/>
    </source>
</evidence>
<gene>
    <name evidence="1" type="ORF">N0V91_010996</name>
</gene>
<dbReference type="EMBL" id="JAPEVA010000169">
    <property type="protein sequence ID" value="KAJ4395216.1"/>
    <property type="molecule type" value="Genomic_DNA"/>
</dbReference>
<evidence type="ECO:0008006" key="3">
    <source>
        <dbReference type="Google" id="ProtNLM"/>
    </source>
</evidence>
<evidence type="ECO:0000313" key="1">
    <source>
        <dbReference type="EMBL" id="KAJ4395216.1"/>
    </source>
</evidence>
<name>A0A9W8Z2F5_9PLEO</name>
<dbReference type="OrthoDB" id="2498029at2759"/>
<dbReference type="SUPFAM" id="SSF53474">
    <property type="entry name" value="alpha/beta-Hydrolases"/>
    <property type="match status" value="1"/>
</dbReference>
<proteinExistence type="predicted"/>
<dbReference type="AlphaFoldDB" id="A0A9W8Z2F5"/>
<dbReference type="Proteomes" id="UP001140510">
    <property type="component" value="Unassembled WGS sequence"/>
</dbReference>
<dbReference type="Gene3D" id="3.40.50.1820">
    <property type="entry name" value="alpha/beta hydrolase"/>
    <property type="match status" value="1"/>
</dbReference>
<dbReference type="InterPro" id="IPR029058">
    <property type="entry name" value="AB_hydrolase_fold"/>
</dbReference>
<sequence length="226" mass="24953">MDLKNLIEHLQLPEGQVSAIGTSLGAAILWSYCELFTSRTFSHVVYVDQAPLQDKAWDWGSEYCNRGLNNPKALAELQQTLMNDPKTAHLGTIAACLGYRSHPQPGDPTPDSKIWKDDEEFFLTEAIKGGGWWLGKLMADHTALDWRDAIRHAFGPDSQNKTKTLVVASTRSGCFPAAGPLMAVELANGGSEGGLARGVTIEWGGHWCYYEQPEKFNKLVLDFLSE</sequence>